<feature type="region of interest" description="Disordered" evidence="1">
    <location>
        <begin position="1"/>
        <end position="34"/>
    </location>
</feature>
<feature type="compositionally biased region" description="Low complexity" evidence="1">
    <location>
        <begin position="23"/>
        <end position="34"/>
    </location>
</feature>
<dbReference type="EMBL" id="CAJVRM010000189">
    <property type="protein sequence ID" value="CAG8976749.1"/>
    <property type="molecule type" value="Genomic_DNA"/>
</dbReference>
<comment type="caution">
    <text evidence="3">The sequence shown here is derived from an EMBL/GenBank/DDBJ whole genome shotgun (WGS) entry which is preliminary data.</text>
</comment>
<evidence type="ECO:0000313" key="4">
    <source>
        <dbReference type="Proteomes" id="UP000701801"/>
    </source>
</evidence>
<dbReference type="Proteomes" id="UP000701801">
    <property type="component" value="Unassembled WGS sequence"/>
</dbReference>
<feature type="region of interest" description="Disordered" evidence="1">
    <location>
        <begin position="731"/>
        <end position="758"/>
    </location>
</feature>
<feature type="region of interest" description="Disordered" evidence="1">
    <location>
        <begin position="562"/>
        <end position="618"/>
    </location>
</feature>
<evidence type="ECO:0000259" key="2">
    <source>
        <dbReference type="Pfam" id="PF14661"/>
    </source>
</evidence>
<reference evidence="3" key="1">
    <citation type="submission" date="2021-07" db="EMBL/GenBank/DDBJ databases">
        <authorList>
            <person name="Durling M."/>
        </authorList>
    </citation>
    <scope>NUCLEOTIDE SEQUENCE</scope>
</reference>
<feature type="compositionally biased region" description="Polar residues" evidence="1">
    <location>
        <begin position="359"/>
        <end position="368"/>
    </location>
</feature>
<feature type="compositionally biased region" description="Acidic residues" evidence="1">
    <location>
        <begin position="460"/>
        <end position="469"/>
    </location>
</feature>
<dbReference type="OrthoDB" id="5575722at2759"/>
<name>A0A9N9LQU1_9HELO</name>
<gene>
    <name evidence="3" type="ORF">HYALB_00010473</name>
</gene>
<feature type="region of interest" description="Disordered" evidence="1">
    <location>
        <begin position="346"/>
        <end position="372"/>
    </location>
</feature>
<feature type="domain" description="HAUS augmin-like complex subunit 6 N-terminal" evidence="2">
    <location>
        <begin position="47"/>
        <end position="278"/>
    </location>
</feature>
<dbReference type="Pfam" id="PF14661">
    <property type="entry name" value="HAUS6_N"/>
    <property type="match status" value="1"/>
</dbReference>
<feature type="compositionally biased region" description="Polar residues" evidence="1">
    <location>
        <begin position="592"/>
        <end position="605"/>
    </location>
</feature>
<organism evidence="3 4">
    <name type="scientific">Hymenoscyphus albidus</name>
    <dbReference type="NCBI Taxonomy" id="595503"/>
    <lineage>
        <taxon>Eukaryota</taxon>
        <taxon>Fungi</taxon>
        <taxon>Dikarya</taxon>
        <taxon>Ascomycota</taxon>
        <taxon>Pezizomycotina</taxon>
        <taxon>Leotiomycetes</taxon>
        <taxon>Helotiales</taxon>
        <taxon>Helotiaceae</taxon>
        <taxon>Hymenoscyphus</taxon>
    </lineage>
</organism>
<accession>A0A9N9LQU1</accession>
<feature type="compositionally biased region" description="Polar residues" evidence="1">
    <location>
        <begin position="475"/>
        <end position="494"/>
    </location>
</feature>
<proteinExistence type="predicted"/>
<dbReference type="AlphaFoldDB" id="A0A9N9LQU1"/>
<protein>
    <recommendedName>
        <fullName evidence="2">HAUS augmin-like complex subunit 6 N-terminal domain-containing protein</fullName>
    </recommendedName>
</protein>
<sequence>MSNSQAPAAVSRTRSLKVPPLGTGTFKPTTTSTSTTAVTTTSNIALFLTNLRLLDLDLRPDWPDISRKTFSTKDAQQNQKKRVQCVEWALYQLFALWDPEETQNKLQPFFPPLEPLQSLNLRAALFRCLDQAKKNGVLGRDTVLRKTMLDECKGERLEEVLAVFSNAVLKRLLQQSAPPELGAIAQQLAYEKFSYSREQSLLSALILAHKAALKSHLQQKENSRAKYTDFSELLGLNERRITRRHEQLKEVLAERGNHENISATDIKCFQSQVQKNWSGSEEWLGTILYGDSKVGEDGLLATQFDKVWKNVEAGTIGDIESKGRVGLLEQLDARVKDQENRLARWQTFSKGMSKKANKPPTQKSNDQEGSGEKKIDLDFNLHQKIQISRSGTGKSVETQSASLEKYTKLIENMRSEISEIRNPSAAKYNHVPVRQSLGAQKRKSLVVPSLRAETPPKEQDQEDIDDDDWSFASDIEQSSPGYRSQAARSVSRTQPPESPLRSSLREESNSDKADEEEAYGSDGDSVEVVFHDREQEEVERGAQIVEGEATLFAEDTIIANRAPPLSPLPALHTPPRRLSPPSRPQGHDTESDLANQILNSMSEVSPSPKKPRQSLSLAERTRLSMARKSYMSELQDEFDVAQSPRLAIKPRQSFAPPVVEESDLHAGLIERTRKSMAGFEAAQKKAQLARRKSVIDAKKKARESTYFPKVEEEPPVPDISAIELMEGDPDYESVFKSRPKIQMSPAPSPTREMDEDLE</sequence>
<evidence type="ECO:0000256" key="1">
    <source>
        <dbReference type="SAM" id="MobiDB-lite"/>
    </source>
</evidence>
<evidence type="ECO:0000313" key="3">
    <source>
        <dbReference type="EMBL" id="CAG8976749.1"/>
    </source>
</evidence>
<feature type="region of interest" description="Disordered" evidence="1">
    <location>
        <begin position="431"/>
        <end position="526"/>
    </location>
</feature>
<dbReference type="InterPro" id="IPR028163">
    <property type="entry name" value="HAUS_6_N"/>
</dbReference>
<feature type="compositionally biased region" description="Basic and acidic residues" evidence="1">
    <location>
        <begin position="503"/>
        <end position="512"/>
    </location>
</feature>
<keyword evidence="4" id="KW-1185">Reference proteome</keyword>